<feature type="region of interest" description="Disordered" evidence="1">
    <location>
        <begin position="118"/>
        <end position="160"/>
    </location>
</feature>
<sequence length="275" mass="30977">MPSVTQQEPMVCTSKKRRRGDDDGAESEENRHVYNSAVQYKIATSLPRQHHYHAADRAILVSGGQILHQDEHAHNTFFARRTLVPLQAATKRVRMDGEPTDGDHNLTRDQHRRITVAAHTRQPKVSHISSKDYQEALQQTSHNSRPHPPARSASAPAPATSTLAPCHICQRRPTKKSDLDSFADCEGCGMRTCYVCIRECLGWSRGEADSIDDESMRMEDVDDPRVFNCMGGNEHSESSRAWPRPGIWGHRQMQSLFTDTIYLSLDNGRSRLLPA</sequence>
<accession>A0A4P7N5J6</accession>
<dbReference type="EMBL" id="CP034205">
    <property type="protein sequence ID" value="QBZ56401.1"/>
    <property type="molecule type" value="Genomic_DNA"/>
</dbReference>
<proteinExistence type="predicted"/>
<evidence type="ECO:0000256" key="1">
    <source>
        <dbReference type="SAM" id="MobiDB-lite"/>
    </source>
</evidence>
<dbReference type="AlphaFoldDB" id="A0A4P7N5J6"/>
<evidence type="ECO:0000313" key="2">
    <source>
        <dbReference type="EMBL" id="QBZ56401.1"/>
    </source>
</evidence>
<feature type="region of interest" description="Disordered" evidence="1">
    <location>
        <begin position="1"/>
        <end position="30"/>
    </location>
</feature>
<protein>
    <submittedName>
        <fullName evidence="2">Uncharacterized protein</fullName>
    </submittedName>
</protein>
<reference evidence="2 3" key="1">
    <citation type="journal article" date="2019" name="Mol. Biol. Evol.">
        <title>Blast fungal genomes show frequent chromosomal changes, gene gains and losses, and effector gene turnover.</title>
        <authorList>
            <person name="Gomez Luciano L.B."/>
            <person name="Jason Tsai I."/>
            <person name="Chuma I."/>
            <person name="Tosa Y."/>
            <person name="Chen Y.H."/>
            <person name="Li J.Y."/>
            <person name="Li M.Y."/>
            <person name="Jade Lu M.Y."/>
            <person name="Nakayashiki H."/>
            <person name="Li W.H."/>
        </authorList>
    </citation>
    <scope>NUCLEOTIDE SEQUENCE [LARGE SCALE GENOMIC DNA]</scope>
    <source>
        <strain evidence="2">MZ5-1-6</strain>
    </source>
</reference>
<dbReference type="Proteomes" id="UP000294847">
    <property type="component" value="Chromosome 2"/>
</dbReference>
<organism evidence="2 3">
    <name type="scientific">Pyricularia oryzae</name>
    <name type="common">Rice blast fungus</name>
    <name type="synonym">Magnaporthe oryzae</name>
    <dbReference type="NCBI Taxonomy" id="318829"/>
    <lineage>
        <taxon>Eukaryota</taxon>
        <taxon>Fungi</taxon>
        <taxon>Dikarya</taxon>
        <taxon>Ascomycota</taxon>
        <taxon>Pezizomycotina</taxon>
        <taxon>Sordariomycetes</taxon>
        <taxon>Sordariomycetidae</taxon>
        <taxon>Magnaporthales</taxon>
        <taxon>Pyriculariaceae</taxon>
        <taxon>Pyricularia</taxon>
    </lineage>
</organism>
<feature type="compositionally biased region" description="Low complexity" evidence="1">
    <location>
        <begin position="150"/>
        <end position="160"/>
    </location>
</feature>
<gene>
    <name evidence="2" type="ORF">PoMZ_01307</name>
</gene>
<name>A0A4P7N5J6_PYROR</name>
<evidence type="ECO:0000313" key="3">
    <source>
        <dbReference type="Proteomes" id="UP000294847"/>
    </source>
</evidence>